<sequence>MPEIELSAGTIAYEDTGGSGPVVVLLHGLVHDATVWRKVVAGLGRDHRCIAPTLPYGAHRTPMRADVPLSPDSVNELIAEFLDRLDLREVTLVENDCGRAQTVAGRHPERLARLVLISCEAFDNYPPGVPGKMISLVCKVPGGIAVMARVLGLKPLRRLPIGFGALTKRPVPDEIADGWLRPLLTDKAIRHDFRRYNAGVRRTELLEAVEGLRKFDRPALVVWATEDRMMPREHGRRLAELLPRGRLLEIEDSCTLIAEDQPERLTQALRTFVAEPAGERS</sequence>
<dbReference type="InterPro" id="IPR000073">
    <property type="entry name" value="AB_hydrolase_1"/>
</dbReference>
<gene>
    <name evidence="2" type="ORF">SLUN_30235</name>
</gene>
<keyword evidence="2" id="KW-0378">Hydrolase</keyword>
<reference evidence="2 3" key="1">
    <citation type="submission" date="2018-01" db="EMBL/GenBank/DDBJ databases">
        <title>Complete genome sequence of Streptomyces lunaelactis MM109T, a Ferroverdin A producer isolated from cave moonmilk deposits.</title>
        <authorList>
            <person name="Naome A."/>
            <person name="Martinet L."/>
            <person name="Maciejewska M."/>
            <person name="Anderssen S."/>
            <person name="Adam D."/>
            <person name="Tenconi E."/>
            <person name="Deflandre B."/>
            <person name="Arguelles-Arias A."/>
            <person name="Calusinska M."/>
            <person name="Copieters W."/>
            <person name="Karim L."/>
            <person name="Hanikenne M."/>
            <person name="Baurain D."/>
            <person name="van Wezel G."/>
            <person name="Smargiasso N."/>
            <person name="de Pauw E."/>
            <person name="Delfosse P."/>
            <person name="Rigali S."/>
        </authorList>
    </citation>
    <scope>NUCLEOTIDE SEQUENCE [LARGE SCALE GENOMIC DNA]</scope>
    <source>
        <strain evidence="2 3">MM109</strain>
    </source>
</reference>
<dbReference type="KEGG" id="slk:SLUN_30235"/>
<name>A0A2R4T9P4_9ACTN</name>
<evidence type="ECO:0000313" key="3">
    <source>
        <dbReference type="Proteomes" id="UP000244201"/>
    </source>
</evidence>
<accession>A0A2R4T9P4</accession>
<dbReference type="RefSeq" id="WP_108153138.1">
    <property type="nucleotide sequence ID" value="NZ_CP026304.1"/>
</dbReference>
<dbReference type="SUPFAM" id="SSF53474">
    <property type="entry name" value="alpha/beta-Hydrolases"/>
    <property type="match status" value="1"/>
</dbReference>
<dbReference type="PANTHER" id="PTHR43689:SF8">
    <property type="entry name" value="ALPHA_BETA-HYDROLASES SUPERFAMILY PROTEIN"/>
    <property type="match status" value="1"/>
</dbReference>
<dbReference type="Pfam" id="PF12697">
    <property type="entry name" value="Abhydrolase_6"/>
    <property type="match status" value="1"/>
</dbReference>
<feature type="domain" description="AB hydrolase-1" evidence="1">
    <location>
        <begin position="23"/>
        <end position="265"/>
    </location>
</feature>
<keyword evidence="3" id="KW-1185">Reference proteome</keyword>
<dbReference type="InterPro" id="IPR029058">
    <property type="entry name" value="AB_hydrolase_fold"/>
</dbReference>
<dbReference type="OrthoDB" id="3400345at2"/>
<dbReference type="Gene3D" id="3.40.50.1820">
    <property type="entry name" value="alpha/beta hydrolase"/>
    <property type="match status" value="1"/>
</dbReference>
<evidence type="ECO:0000259" key="1">
    <source>
        <dbReference type="Pfam" id="PF12697"/>
    </source>
</evidence>
<dbReference type="EMBL" id="CP026304">
    <property type="protein sequence ID" value="AVZ75850.1"/>
    <property type="molecule type" value="Genomic_DNA"/>
</dbReference>
<dbReference type="GO" id="GO:0016787">
    <property type="term" value="F:hydrolase activity"/>
    <property type="evidence" value="ECO:0007669"/>
    <property type="project" value="UniProtKB-KW"/>
</dbReference>
<dbReference type="Proteomes" id="UP000244201">
    <property type="component" value="Chromosome"/>
</dbReference>
<organism evidence="2 3">
    <name type="scientific">Streptomyces lunaelactis</name>
    <dbReference type="NCBI Taxonomy" id="1535768"/>
    <lineage>
        <taxon>Bacteria</taxon>
        <taxon>Bacillati</taxon>
        <taxon>Actinomycetota</taxon>
        <taxon>Actinomycetes</taxon>
        <taxon>Kitasatosporales</taxon>
        <taxon>Streptomycetaceae</taxon>
        <taxon>Streptomyces</taxon>
    </lineage>
</organism>
<dbReference type="GeneID" id="55659530"/>
<protein>
    <submittedName>
        <fullName evidence="2">Alpha/beta hydrolase</fullName>
    </submittedName>
</protein>
<proteinExistence type="predicted"/>
<evidence type="ECO:0000313" key="2">
    <source>
        <dbReference type="EMBL" id="AVZ75850.1"/>
    </source>
</evidence>
<dbReference type="AlphaFoldDB" id="A0A2R4T9P4"/>
<dbReference type="PANTHER" id="PTHR43689">
    <property type="entry name" value="HYDROLASE"/>
    <property type="match status" value="1"/>
</dbReference>